<feature type="domain" description="SET" evidence="2">
    <location>
        <begin position="64"/>
        <end position="192"/>
    </location>
</feature>
<feature type="compositionally biased region" description="Low complexity" evidence="1">
    <location>
        <begin position="255"/>
        <end position="264"/>
    </location>
</feature>
<dbReference type="InParanoid" id="A0A151Z5A2"/>
<evidence type="ECO:0000313" key="4">
    <source>
        <dbReference type="Proteomes" id="UP000076078"/>
    </source>
</evidence>
<dbReference type="GO" id="GO:0005634">
    <property type="term" value="C:nucleus"/>
    <property type="evidence" value="ECO:0007669"/>
    <property type="project" value="TreeGrafter"/>
</dbReference>
<dbReference type="InterPro" id="IPR001214">
    <property type="entry name" value="SET_dom"/>
</dbReference>
<dbReference type="InterPro" id="IPR046341">
    <property type="entry name" value="SET_dom_sf"/>
</dbReference>
<evidence type="ECO:0000259" key="2">
    <source>
        <dbReference type="PROSITE" id="PS50280"/>
    </source>
</evidence>
<dbReference type="GO" id="GO:0005700">
    <property type="term" value="C:polytene chromosome"/>
    <property type="evidence" value="ECO:0007669"/>
    <property type="project" value="TreeGrafter"/>
</dbReference>
<evidence type="ECO:0000256" key="1">
    <source>
        <dbReference type="SAM" id="MobiDB-lite"/>
    </source>
</evidence>
<dbReference type="SUPFAM" id="SSF82199">
    <property type="entry name" value="SET domain"/>
    <property type="match status" value="1"/>
</dbReference>
<organism evidence="3 4">
    <name type="scientific">Tieghemostelium lacteum</name>
    <name type="common">Slime mold</name>
    <name type="synonym">Dictyostelium lacteum</name>
    <dbReference type="NCBI Taxonomy" id="361077"/>
    <lineage>
        <taxon>Eukaryota</taxon>
        <taxon>Amoebozoa</taxon>
        <taxon>Evosea</taxon>
        <taxon>Eumycetozoa</taxon>
        <taxon>Dictyostelia</taxon>
        <taxon>Dictyosteliales</taxon>
        <taxon>Raperosteliaceae</taxon>
        <taxon>Tieghemostelium</taxon>
    </lineage>
</organism>
<dbReference type="SMART" id="SM00317">
    <property type="entry name" value="SET"/>
    <property type="match status" value="1"/>
</dbReference>
<dbReference type="GO" id="GO:0006357">
    <property type="term" value="P:regulation of transcription by RNA polymerase II"/>
    <property type="evidence" value="ECO:0007669"/>
    <property type="project" value="TreeGrafter"/>
</dbReference>
<dbReference type="STRING" id="361077.A0A151Z5A2"/>
<keyword evidence="4" id="KW-1185">Reference proteome</keyword>
<dbReference type="PROSITE" id="PS50280">
    <property type="entry name" value="SET"/>
    <property type="match status" value="1"/>
</dbReference>
<dbReference type="PANTHER" id="PTHR46167:SF1">
    <property type="entry name" value="N-LYSINE METHYLTRANSFERASE KMT5A"/>
    <property type="match status" value="1"/>
</dbReference>
<dbReference type="PANTHER" id="PTHR46167">
    <property type="entry name" value="N-LYSINE METHYLTRANSFERASE KMT5A"/>
    <property type="match status" value="1"/>
</dbReference>
<evidence type="ECO:0000313" key="3">
    <source>
        <dbReference type="EMBL" id="KYQ89153.1"/>
    </source>
</evidence>
<feature type="region of interest" description="Disordered" evidence="1">
    <location>
        <begin position="212"/>
        <end position="273"/>
    </location>
</feature>
<feature type="compositionally biased region" description="Acidic residues" evidence="1">
    <location>
        <begin position="243"/>
        <end position="254"/>
    </location>
</feature>
<accession>A0A151Z5A2</accession>
<dbReference type="OrthoDB" id="5560686at2759"/>
<dbReference type="InterPro" id="IPR051760">
    <property type="entry name" value="KMT5A"/>
</dbReference>
<dbReference type="Proteomes" id="UP000076078">
    <property type="component" value="Unassembled WGS sequence"/>
</dbReference>
<reference evidence="3 4" key="1">
    <citation type="submission" date="2015-12" db="EMBL/GenBank/DDBJ databases">
        <title>Dictyostelia acquired genes for synthesis and detection of signals that induce cell-type specialization by lateral gene transfer from prokaryotes.</title>
        <authorList>
            <person name="Gloeckner G."/>
            <person name="Schaap P."/>
        </authorList>
    </citation>
    <scope>NUCLEOTIDE SEQUENCE [LARGE SCALE GENOMIC DNA]</scope>
    <source>
        <strain evidence="3 4">TK</strain>
    </source>
</reference>
<dbReference type="EMBL" id="LODT01000042">
    <property type="protein sequence ID" value="KYQ89153.1"/>
    <property type="molecule type" value="Genomic_DNA"/>
</dbReference>
<protein>
    <submittedName>
        <fullName evidence="3">OTU domain containin protein</fullName>
    </submittedName>
</protein>
<feature type="region of interest" description="Disordered" evidence="1">
    <location>
        <begin position="338"/>
        <end position="381"/>
    </location>
</feature>
<dbReference type="Gene3D" id="2.170.270.10">
    <property type="entry name" value="SET domain"/>
    <property type="match status" value="1"/>
</dbReference>
<dbReference type="Pfam" id="PF00856">
    <property type="entry name" value="SET"/>
    <property type="match status" value="1"/>
</dbReference>
<dbReference type="GO" id="GO:0042799">
    <property type="term" value="F:histone H4K20 methyltransferase activity"/>
    <property type="evidence" value="ECO:0007669"/>
    <property type="project" value="TreeGrafter"/>
</dbReference>
<proteinExistence type="predicted"/>
<comment type="caution">
    <text evidence="3">The sequence shown here is derived from an EMBL/GenBank/DDBJ whole genome shotgun (WGS) entry which is preliminary data.</text>
</comment>
<sequence>MLHQRRISKSKAIHAIEIYNTSGEYERPVQNVPYKSVLPPPVRMSFSNVKKKMIVDDYINQRFIQTEIINSKGKGNGVRLLEDVESSGVLIVEYKGDLINKHEAERREKLYRATSTSLRPDCYLFYFDHCGKVLCVDPTIPSEEFGHGRYINHKVAGANLDPIKITVEGVPRIVLISNRPISKNEELFFDYGDRSQDSLTYFPWLRSDYNPMADDDDDDQNNVNNNNIAENNGKRTFVHLYSDDEYSDNDENDNSSDSSINIDDGVSPSTENRITVNDENHTVLESTEQTLITTTNNNTQSIVTKVSSTTIRIVNTGILTVPNLNNTQQQQTSKETYLSPSKKHHIFENDETQDQQQDEAQKDSSRNFKKIKLKDQEEQLN</sequence>
<name>A0A151Z5A2_TIELA</name>
<feature type="compositionally biased region" description="Low complexity" evidence="1">
    <location>
        <begin position="221"/>
        <end position="231"/>
    </location>
</feature>
<gene>
    <name evidence="3" type="ORF">DLAC_10394</name>
</gene>
<dbReference type="AlphaFoldDB" id="A0A151Z5A2"/>